<evidence type="ECO:0000313" key="3">
    <source>
        <dbReference type="Proteomes" id="UP000031668"/>
    </source>
</evidence>
<feature type="transmembrane region" description="Helical" evidence="1">
    <location>
        <begin position="49"/>
        <end position="75"/>
    </location>
</feature>
<evidence type="ECO:0008006" key="4">
    <source>
        <dbReference type="Google" id="ProtNLM"/>
    </source>
</evidence>
<accession>A0A0C2N0P7</accession>
<feature type="transmembrane region" description="Helical" evidence="1">
    <location>
        <begin position="20"/>
        <end position="37"/>
    </location>
</feature>
<evidence type="ECO:0000313" key="2">
    <source>
        <dbReference type="EMBL" id="KII67472.1"/>
    </source>
</evidence>
<name>A0A0C2N0P7_THEKT</name>
<evidence type="ECO:0000256" key="1">
    <source>
        <dbReference type="SAM" id="Phobius"/>
    </source>
</evidence>
<gene>
    <name evidence="2" type="ORF">RF11_02676</name>
</gene>
<dbReference type="EMBL" id="JWZT01003180">
    <property type="protein sequence ID" value="KII67472.1"/>
    <property type="molecule type" value="Genomic_DNA"/>
</dbReference>
<keyword evidence="1" id="KW-0812">Transmembrane</keyword>
<sequence>MDIKIDKDRQDRLLTIRDLIRETLLGNAAIIFIAYILSLSLPPQNIPDYIVITLCLLTILGLLYWMFQMAFIYIIQLTKARTALFLFMHTYYLNRHMIPNQTQSAIANDAPLMQTFLFIKPECPPETTASIPTCTTSGIISEQLMHTPNTHKENFYQYLLSQVKQEKASILLEKSQTKKSDYPQEYPLFLMPAPEW</sequence>
<keyword evidence="1" id="KW-0472">Membrane</keyword>
<keyword evidence="3" id="KW-1185">Reference proteome</keyword>
<proteinExistence type="predicted"/>
<comment type="caution">
    <text evidence="2">The sequence shown here is derived from an EMBL/GenBank/DDBJ whole genome shotgun (WGS) entry which is preliminary data.</text>
</comment>
<reference evidence="2 3" key="1">
    <citation type="journal article" date="2014" name="Genome Biol. Evol.">
        <title>The genome of the myxosporean Thelohanellus kitauei shows adaptations to nutrient acquisition within its fish host.</title>
        <authorList>
            <person name="Yang Y."/>
            <person name="Xiong J."/>
            <person name="Zhou Z."/>
            <person name="Huo F."/>
            <person name="Miao W."/>
            <person name="Ran C."/>
            <person name="Liu Y."/>
            <person name="Zhang J."/>
            <person name="Feng J."/>
            <person name="Wang M."/>
            <person name="Wang M."/>
            <person name="Wang L."/>
            <person name="Yao B."/>
        </authorList>
    </citation>
    <scope>NUCLEOTIDE SEQUENCE [LARGE SCALE GENOMIC DNA]</scope>
    <source>
        <strain evidence="2">Wuqing</strain>
    </source>
</reference>
<dbReference type="Proteomes" id="UP000031668">
    <property type="component" value="Unassembled WGS sequence"/>
</dbReference>
<dbReference type="AlphaFoldDB" id="A0A0C2N0P7"/>
<keyword evidence="1" id="KW-1133">Transmembrane helix</keyword>
<protein>
    <recommendedName>
        <fullName evidence="4">Transmembrane protein</fullName>
    </recommendedName>
</protein>
<organism evidence="2 3">
    <name type="scientific">Thelohanellus kitauei</name>
    <name type="common">Myxosporean</name>
    <dbReference type="NCBI Taxonomy" id="669202"/>
    <lineage>
        <taxon>Eukaryota</taxon>
        <taxon>Metazoa</taxon>
        <taxon>Cnidaria</taxon>
        <taxon>Myxozoa</taxon>
        <taxon>Myxosporea</taxon>
        <taxon>Bivalvulida</taxon>
        <taxon>Platysporina</taxon>
        <taxon>Myxobolidae</taxon>
        <taxon>Thelohanellus</taxon>
    </lineage>
</organism>